<evidence type="ECO:0000313" key="3">
    <source>
        <dbReference type="Proteomes" id="UP001500571"/>
    </source>
</evidence>
<accession>A0ABN2RFU5</accession>
<feature type="region of interest" description="Disordered" evidence="1">
    <location>
        <begin position="233"/>
        <end position="253"/>
    </location>
</feature>
<protein>
    <submittedName>
        <fullName evidence="2">Uncharacterized protein</fullName>
    </submittedName>
</protein>
<evidence type="ECO:0000313" key="2">
    <source>
        <dbReference type="EMBL" id="GAA1968400.1"/>
    </source>
</evidence>
<proteinExistence type="predicted"/>
<reference evidence="2 3" key="1">
    <citation type="journal article" date="2019" name="Int. J. Syst. Evol. Microbiol.">
        <title>The Global Catalogue of Microorganisms (GCM) 10K type strain sequencing project: providing services to taxonomists for standard genome sequencing and annotation.</title>
        <authorList>
            <consortium name="The Broad Institute Genomics Platform"/>
            <consortium name="The Broad Institute Genome Sequencing Center for Infectious Disease"/>
            <person name="Wu L."/>
            <person name="Ma J."/>
        </authorList>
    </citation>
    <scope>NUCLEOTIDE SEQUENCE [LARGE SCALE GENOMIC DNA]</scope>
    <source>
        <strain evidence="2 3">JCM 15309</strain>
    </source>
</reference>
<keyword evidence="3" id="KW-1185">Reference proteome</keyword>
<sequence>MGLADARRPVEQQTALEMLAGRPQPLAVAGDADDLAAQVGERGLGQDEVRVRQVRALVEPEQRVSLAEHAAPEGHHLAPVDVELDRELTQPVGRLASCPLPGRDDLESDALLAALRVGTAHEQHESLLALGDQDDGRSQTLAGRAPGSARQADPGDVPGPNAVKVERVGVEQVGESERPAVSVGGQADELVAAGRFREPAVERRLHVDMLVRRPRLLDDRQLVCRHAEMVPDDRAEGGPVGRAGLGDEPPDERAAVAPDVRDLEAVLAVDVRRDRRRVGREAGRGWARHGDTLGRSAGSPPGVGGR</sequence>
<feature type="region of interest" description="Disordered" evidence="1">
    <location>
        <begin position="277"/>
        <end position="306"/>
    </location>
</feature>
<organism evidence="2 3">
    <name type="scientific">Nocardioides panacihumi</name>
    <dbReference type="NCBI Taxonomy" id="400774"/>
    <lineage>
        <taxon>Bacteria</taxon>
        <taxon>Bacillati</taxon>
        <taxon>Actinomycetota</taxon>
        <taxon>Actinomycetes</taxon>
        <taxon>Propionibacteriales</taxon>
        <taxon>Nocardioidaceae</taxon>
        <taxon>Nocardioides</taxon>
    </lineage>
</organism>
<gene>
    <name evidence="2" type="ORF">GCM10009798_31130</name>
</gene>
<feature type="region of interest" description="Disordered" evidence="1">
    <location>
        <begin position="128"/>
        <end position="162"/>
    </location>
</feature>
<evidence type="ECO:0000256" key="1">
    <source>
        <dbReference type="SAM" id="MobiDB-lite"/>
    </source>
</evidence>
<comment type="caution">
    <text evidence="2">The sequence shown here is derived from an EMBL/GenBank/DDBJ whole genome shotgun (WGS) entry which is preliminary data.</text>
</comment>
<name>A0ABN2RFU5_9ACTN</name>
<dbReference type="Proteomes" id="UP001500571">
    <property type="component" value="Unassembled WGS sequence"/>
</dbReference>
<dbReference type="EMBL" id="BAAAPB010000003">
    <property type="protein sequence ID" value="GAA1968400.1"/>
    <property type="molecule type" value="Genomic_DNA"/>
</dbReference>
<feature type="compositionally biased region" description="Basic and acidic residues" evidence="1">
    <location>
        <begin position="279"/>
        <end position="292"/>
    </location>
</feature>